<protein>
    <submittedName>
        <fullName evidence="4">Ribosomal protein S18 acetylase RimI-like enzyme</fullName>
    </submittedName>
</protein>
<keyword evidence="4" id="KW-0687">Ribonucleoprotein</keyword>
<keyword evidence="1" id="KW-0808">Transferase</keyword>
<reference evidence="4 5" key="1">
    <citation type="submission" date="2020-07" db="EMBL/GenBank/DDBJ databases">
        <title>Sequencing the genomes of 1000 actinobacteria strains.</title>
        <authorList>
            <person name="Klenk H.-P."/>
        </authorList>
    </citation>
    <scope>NUCLEOTIDE SEQUENCE [LARGE SCALE GENOMIC DNA]</scope>
    <source>
        <strain evidence="4 5">DSM 103164</strain>
    </source>
</reference>
<gene>
    <name evidence="4" type="ORF">GGQ54_000908</name>
</gene>
<dbReference type="Proteomes" id="UP000527616">
    <property type="component" value="Unassembled WGS sequence"/>
</dbReference>
<name>A0A7Z0D7Q5_9ACTN</name>
<proteinExistence type="predicted"/>
<evidence type="ECO:0000256" key="2">
    <source>
        <dbReference type="ARBA" id="ARBA00023315"/>
    </source>
</evidence>
<dbReference type="InterPro" id="IPR016181">
    <property type="entry name" value="Acyl_CoA_acyltransferase"/>
</dbReference>
<keyword evidence="5" id="KW-1185">Reference proteome</keyword>
<dbReference type="Pfam" id="PF13673">
    <property type="entry name" value="Acetyltransf_10"/>
    <property type="match status" value="1"/>
</dbReference>
<dbReference type="PANTHER" id="PTHR43877">
    <property type="entry name" value="AMINOALKYLPHOSPHONATE N-ACETYLTRANSFERASE-RELATED-RELATED"/>
    <property type="match status" value="1"/>
</dbReference>
<dbReference type="InterPro" id="IPR050832">
    <property type="entry name" value="Bact_Acetyltransf"/>
</dbReference>
<evidence type="ECO:0000313" key="4">
    <source>
        <dbReference type="EMBL" id="NYI70348.1"/>
    </source>
</evidence>
<dbReference type="GO" id="GO:0016747">
    <property type="term" value="F:acyltransferase activity, transferring groups other than amino-acyl groups"/>
    <property type="evidence" value="ECO:0007669"/>
    <property type="project" value="InterPro"/>
</dbReference>
<keyword evidence="4" id="KW-0689">Ribosomal protein</keyword>
<evidence type="ECO:0000313" key="5">
    <source>
        <dbReference type="Proteomes" id="UP000527616"/>
    </source>
</evidence>
<keyword evidence="2" id="KW-0012">Acyltransferase</keyword>
<sequence length="146" mass="15325">MIAAPVIREAAAADLDSIMELEVAGFVAGGWSAAGWQGELAAPDRVVLVAADGSGLLGVITVRRSDVAELNRIVVAPRARRRGVARALLAAAGDRLPAGECWLEVAQDNAAALGFYRAEGFVEVGRRPRYYPGGVAAVIMKREVGR</sequence>
<dbReference type="PANTHER" id="PTHR43877:SF2">
    <property type="entry name" value="AMINOALKYLPHOSPHONATE N-ACETYLTRANSFERASE-RELATED"/>
    <property type="match status" value="1"/>
</dbReference>
<dbReference type="Gene3D" id="3.40.630.30">
    <property type="match status" value="1"/>
</dbReference>
<dbReference type="PROSITE" id="PS51186">
    <property type="entry name" value="GNAT"/>
    <property type="match status" value="1"/>
</dbReference>
<dbReference type="SUPFAM" id="SSF55729">
    <property type="entry name" value="Acyl-CoA N-acyltransferases (Nat)"/>
    <property type="match status" value="1"/>
</dbReference>
<evidence type="ECO:0000256" key="1">
    <source>
        <dbReference type="ARBA" id="ARBA00022679"/>
    </source>
</evidence>
<dbReference type="InterPro" id="IPR000182">
    <property type="entry name" value="GNAT_dom"/>
</dbReference>
<organism evidence="4 5">
    <name type="scientific">Naumannella cuiyingiana</name>
    <dbReference type="NCBI Taxonomy" id="1347891"/>
    <lineage>
        <taxon>Bacteria</taxon>
        <taxon>Bacillati</taxon>
        <taxon>Actinomycetota</taxon>
        <taxon>Actinomycetes</taxon>
        <taxon>Propionibacteriales</taxon>
        <taxon>Propionibacteriaceae</taxon>
        <taxon>Naumannella</taxon>
    </lineage>
</organism>
<dbReference type="AlphaFoldDB" id="A0A7Z0D7Q5"/>
<comment type="caution">
    <text evidence="4">The sequence shown here is derived from an EMBL/GenBank/DDBJ whole genome shotgun (WGS) entry which is preliminary data.</text>
</comment>
<feature type="domain" description="N-acetyltransferase" evidence="3">
    <location>
        <begin position="5"/>
        <end position="145"/>
    </location>
</feature>
<dbReference type="GO" id="GO:0005840">
    <property type="term" value="C:ribosome"/>
    <property type="evidence" value="ECO:0007669"/>
    <property type="project" value="UniProtKB-KW"/>
</dbReference>
<evidence type="ECO:0000259" key="3">
    <source>
        <dbReference type="PROSITE" id="PS51186"/>
    </source>
</evidence>
<dbReference type="EMBL" id="JACBZS010000001">
    <property type="protein sequence ID" value="NYI70348.1"/>
    <property type="molecule type" value="Genomic_DNA"/>
</dbReference>
<dbReference type="RefSeq" id="WP_179444318.1">
    <property type="nucleotide sequence ID" value="NZ_JACBZS010000001.1"/>
</dbReference>
<accession>A0A7Z0D7Q5</accession>